<evidence type="ECO:0008006" key="3">
    <source>
        <dbReference type="Google" id="ProtNLM"/>
    </source>
</evidence>
<evidence type="ECO:0000313" key="1">
    <source>
        <dbReference type="EMBL" id="RAV22244.1"/>
    </source>
</evidence>
<accession>A0A329MR22</accession>
<protein>
    <recommendedName>
        <fullName evidence="3">Spore coat associated protein CotJA</fullName>
    </recommendedName>
</protein>
<dbReference type="Pfam" id="PF11007">
    <property type="entry name" value="CotJA"/>
    <property type="match status" value="1"/>
</dbReference>
<proteinExistence type="predicted"/>
<reference evidence="1 2" key="1">
    <citation type="journal article" date="2009" name="Int. J. Syst. Evol. Microbiol.">
        <title>Paenibacillus contaminans sp. nov., isolated from a contaminated laboratory plate.</title>
        <authorList>
            <person name="Chou J.H."/>
            <person name="Lee J.H."/>
            <person name="Lin M.C."/>
            <person name="Chang P.S."/>
            <person name="Arun A.B."/>
            <person name="Young C.C."/>
            <person name="Chen W.M."/>
        </authorList>
    </citation>
    <scope>NUCLEOTIDE SEQUENCE [LARGE SCALE GENOMIC DNA]</scope>
    <source>
        <strain evidence="1 2">CKOBP-6</strain>
    </source>
</reference>
<keyword evidence="2" id="KW-1185">Reference proteome</keyword>
<sequence length="99" mass="11345">MPKTPIIGVCHKVVHRLLPFGPLKEELALFENQVKMWYPFIGPYDPCPPIYVKTYSTPPQLFIPFQPTGLPQFPPYEALQKGTLWPALFSPYDGRRSAE</sequence>
<gene>
    <name evidence="1" type="ORF">DQG23_04640</name>
</gene>
<dbReference type="InterPro" id="IPR020256">
    <property type="entry name" value="Spore_coat_CotJA"/>
</dbReference>
<organism evidence="1 2">
    <name type="scientific">Paenibacillus contaminans</name>
    <dbReference type="NCBI Taxonomy" id="450362"/>
    <lineage>
        <taxon>Bacteria</taxon>
        <taxon>Bacillati</taxon>
        <taxon>Bacillota</taxon>
        <taxon>Bacilli</taxon>
        <taxon>Bacillales</taxon>
        <taxon>Paenibacillaceae</taxon>
        <taxon>Paenibacillus</taxon>
    </lineage>
</organism>
<comment type="caution">
    <text evidence="1">The sequence shown here is derived from an EMBL/GenBank/DDBJ whole genome shotgun (WGS) entry which is preliminary data.</text>
</comment>
<dbReference type="EMBL" id="QMFB01000002">
    <property type="protein sequence ID" value="RAV22244.1"/>
    <property type="molecule type" value="Genomic_DNA"/>
</dbReference>
<name>A0A329MR22_9BACL</name>
<evidence type="ECO:0000313" key="2">
    <source>
        <dbReference type="Proteomes" id="UP000250369"/>
    </source>
</evidence>
<dbReference type="Proteomes" id="UP000250369">
    <property type="component" value="Unassembled WGS sequence"/>
</dbReference>
<dbReference type="AlphaFoldDB" id="A0A329MR22"/>
<dbReference type="OrthoDB" id="2376696at2"/>